<dbReference type="PROSITE" id="PS51192">
    <property type="entry name" value="HELICASE_ATP_BIND_1"/>
    <property type="match status" value="1"/>
</dbReference>
<evidence type="ECO:0000256" key="10">
    <source>
        <dbReference type="ARBA" id="ARBA00022840"/>
    </source>
</evidence>
<dbReference type="AlphaFoldDB" id="A0A5C5X1U3"/>
<comment type="similarity">
    <text evidence="3 15 16">Belongs to the SecA family.</text>
</comment>
<dbReference type="GO" id="GO:0065002">
    <property type="term" value="P:intracellular protein transmembrane transport"/>
    <property type="evidence" value="ECO:0007669"/>
    <property type="project" value="UniProtKB-UniRule"/>
</dbReference>
<dbReference type="Pfam" id="PF07517">
    <property type="entry name" value="SecA_DEAD"/>
    <property type="match status" value="1"/>
</dbReference>
<dbReference type="Pfam" id="PF07516">
    <property type="entry name" value="SecA_SW"/>
    <property type="match status" value="2"/>
</dbReference>
<evidence type="ECO:0000256" key="12">
    <source>
        <dbReference type="ARBA" id="ARBA00022967"/>
    </source>
</evidence>
<dbReference type="RefSeq" id="WP_146506889.1">
    <property type="nucleotide sequence ID" value="NZ_SIHI01000001.1"/>
</dbReference>
<dbReference type="SMART" id="SM00958">
    <property type="entry name" value="SecA_PP_bind"/>
    <property type="match status" value="1"/>
</dbReference>
<accession>A0A5C5X1U3</accession>
<evidence type="ECO:0000256" key="17">
    <source>
        <dbReference type="SAM" id="MobiDB-lite"/>
    </source>
</evidence>
<keyword evidence="10 15" id="KW-0067">ATP-binding</keyword>
<evidence type="ECO:0000256" key="6">
    <source>
        <dbReference type="ARBA" id="ARBA00022490"/>
    </source>
</evidence>
<feature type="domain" description="Helicase ATP-binding" evidence="18">
    <location>
        <begin position="119"/>
        <end position="276"/>
    </location>
</feature>
<dbReference type="GO" id="GO:0043952">
    <property type="term" value="P:protein transport by the Sec complex"/>
    <property type="evidence" value="ECO:0007669"/>
    <property type="project" value="UniProtKB-ARBA"/>
</dbReference>
<dbReference type="InterPro" id="IPR000185">
    <property type="entry name" value="SecA"/>
</dbReference>
<dbReference type="InterPro" id="IPR001650">
    <property type="entry name" value="Helicase_C-like"/>
</dbReference>
<dbReference type="InterPro" id="IPR044722">
    <property type="entry name" value="SecA_SF2_C"/>
</dbReference>
<dbReference type="NCBIfam" id="TIGR00963">
    <property type="entry name" value="secA"/>
    <property type="match status" value="1"/>
</dbReference>
<keyword evidence="14 15" id="KW-0472">Membrane</keyword>
<dbReference type="GO" id="GO:0031522">
    <property type="term" value="C:cell envelope Sec protein transport complex"/>
    <property type="evidence" value="ECO:0007669"/>
    <property type="project" value="TreeGrafter"/>
</dbReference>
<keyword evidence="9" id="KW-0862">Zinc</keyword>
<keyword evidence="13 15" id="KW-0811">Translocation</keyword>
<protein>
    <recommendedName>
        <fullName evidence="15 16">Protein translocase subunit SecA</fullName>
        <ecNumber evidence="15">7.4.2.8</ecNumber>
    </recommendedName>
</protein>
<dbReference type="Gene3D" id="3.90.1440.10">
    <property type="entry name" value="SecA, preprotein cross-linking domain"/>
    <property type="match status" value="1"/>
</dbReference>
<dbReference type="GO" id="GO:0046872">
    <property type="term" value="F:metal ion binding"/>
    <property type="evidence" value="ECO:0007669"/>
    <property type="project" value="UniProtKB-KW"/>
</dbReference>
<comment type="subunit">
    <text evidence="15">Monomer and homodimer. Part of the essential Sec protein translocation apparatus which comprises SecA, SecYEG and auxiliary proteins SecDF. Other proteins may also be involved.</text>
</comment>
<dbReference type="GO" id="GO:0008564">
    <property type="term" value="F:protein-exporting ATPase activity"/>
    <property type="evidence" value="ECO:0007669"/>
    <property type="project" value="UniProtKB-EC"/>
</dbReference>
<dbReference type="SUPFAM" id="SSF81886">
    <property type="entry name" value="Helical scaffold and wing domains of SecA"/>
    <property type="match status" value="2"/>
</dbReference>
<dbReference type="Gene3D" id="1.10.3060.10">
    <property type="entry name" value="Helical scaffold and wing domains of SecA"/>
    <property type="match status" value="2"/>
</dbReference>
<evidence type="ECO:0000256" key="8">
    <source>
        <dbReference type="ARBA" id="ARBA00022741"/>
    </source>
</evidence>
<dbReference type="HAMAP" id="MF_01382">
    <property type="entry name" value="SecA"/>
    <property type="match status" value="1"/>
</dbReference>
<dbReference type="GO" id="GO:0006605">
    <property type="term" value="P:protein targeting"/>
    <property type="evidence" value="ECO:0007669"/>
    <property type="project" value="UniProtKB-UniRule"/>
</dbReference>
<keyword evidence="11 15" id="KW-0653">Protein transport</keyword>
<dbReference type="Pfam" id="PF02810">
    <property type="entry name" value="SEC-C"/>
    <property type="match status" value="1"/>
</dbReference>
<sequence>MDFFDRLGDFFNTVTAFVESIIRRFFGSSNEREIRRIGFAREKDGSSNVIPGTVLDRINSLEPEMTAKSDSELKETASRLRAKLADGQTLDDILPEAFASVRESGRRNMQMRHYDVQMVGGYILHQGKIAEMTTGEGKTLVSSLPAFLNALSGHVHIVTVNDYLAKRDMEWMGPLHMALGLNLGAIQSQMRPNERQQQYAADICYGTNNEFGFDYLRDNMKPTRELQVQGPLDYAIVDEIDNILIDEARTPLIISGPAYDDITKYPKADRISRQLTRDVHFEVKEKEHTCHLTDEGVRKAEELAGVESFYSAGNMEWPHLIDNSLKAHHLYKRDVNYVVENGEVVIVDEHTGRKMPGRQWSDGLHQAVEAKEGVRIKEVSQTLATITLQNYFKLYSKLCGMTGTAMTEANEFYKIYGLDVVAVPTNRPMQRINYNDQVYRTEREKWNAVVDEVVEIHKSGRPILVGTVSIEKSERLSSMLGKRGVKHDVLNAKNHEREAEIVAQAGRLGGVTIATNMAGRGTDIILGGNPEHMAWETLKNKYASRLDIPKEEWDALSDKIAEEEGMKADGRKVAEVGGLHVIGTERHDSRRIDLQLRGRAGRQGDPGSSRFFLSLEDDLMRIFAGDKVKGMLTWLGMEEGEAIEHPMVSNQIQKAQKRVEERHFEARKSLLEYDEVMDHQRKEVYGYRQDILDGVNCRGLIVEMLNKQIEKWALQFLSREYRWETAASFATQNIGLAIDPDDLSGMDYDQMVDFMKNEGARQAEILIEDQLAENLPEDGDHRDWNWRTLATWANRHFGLNTNDRELRKLAKDGMPDDELNRDQVFRYLNQRATDAIERWDFSPFETILADDFGAKQLSGWLRHHFGVEMPADEFTKHEDPQTVVDLVQDRVLDRYREKEIRFPVLVGMNRYIAGQNSDREGLIQWANSRFETNLTEEDLKEKERQQVAEILIDRSREFFPTAKEREELYALLDDVFTLRPEGEEEEERDLTRLLDYLRERMEIRIAENEVVELEPVKGRNLCLQKVDQRFRPELGQAERVLILEMLDHAWKEHLYYMDHLRSGIGLVGYAQKDPKVEYKREGMKAFEQMWERIAEQVTSAIFRLESESSAQFLDSLWANASAHHAQAQSAATEYSQAPAEEGAQTEPGQQPKTVETIRNFDEKVGRNDPCPCGSGKKYKKCCGAN</sequence>
<feature type="binding site" evidence="15">
    <location>
        <position position="523"/>
    </location>
    <ligand>
        <name>ATP</name>
        <dbReference type="ChEBI" id="CHEBI:30616"/>
    </ligand>
</feature>
<organism evidence="21 22">
    <name type="scientific">Thalassoglobus neptunius</name>
    <dbReference type="NCBI Taxonomy" id="1938619"/>
    <lineage>
        <taxon>Bacteria</taxon>
        <taxon>Pseudomonadati</taxon>
        <taxon>Planctomycetota</taxon>
        <taxon>Planctomycetia</taxon>
        <taxon>Planctomycetales</taxon>
        <taxon>Planctomycetaceae</taxon>
        <taxon>Thalassoglobus</taxon>
    </lineage>
</organism>
<keyword evidence="7" id="KW-0479">Metal-binding</keyword>
<keyword evidence="4 15" id="KW-0813">Transport</keyword>
<dbReference type="Proteomes" id="UP000317243">
    <property type="component" value="Unassembled WGS sequence"/>
</dbReference>
<evidence type="ECO:0000313" key="22">
    <source>
        <dbReference type="Proteomes" id="UP000317243"/>
    </source>
</evidence>
<dbReference type="CDD" id="cd18803">
    <property type="entry name" value="SF2_C_secA"/>
    <property type="match status" value="1"/>
</dbReference>
<dbReference type="PANTHER" id="PTHR30612">
    <property type="entry name" value="SECA INNER MEMBRANE COMPONENT OF SEC PROTEIN SECRETION SYSTEM"/>
    <property type="match status" value="1"/>
</dbReference>
<proteinExistence type="inferred from homology"/>
<dbReference type="PROSITE" id="PS51196">
    <property type="entry name" value="SECA_MOTOR_DEAD"/>
    <property type="match status" value="1"/>
</dbReference>
<dbReference type="GO" id="GO:0005829">
    <property type="term" value="C:cytosol"/>
    <property type="evidence" value="ECO:0007669"/>
    <property type="project" value="TreeGrafter"/>
</dbReference>
<dbReference type="SUPFAM" id="SSF52540">
    <property type="entry name" value="P-loop containing nucleoside triphosphate hydrolases"/>
    <property type="match status" value="2"/>
</dbReference>
<feature type="domain" description="Helicase C-terminal" evidence="19">
    <location>
        <begin position="448"/>
        <end position="660"/>
    </location>
</feature>
<evidence type="ECO:0000256" key="15">
    <source>
        <dbReference type="HAMAP-Rule" id="MF_01382"/>
    </source>
</evidence>
<dbReference type="InterPro" id="IPR011130">
    <property type="entry name" value="SecA_preprotein_X-link_dom"/>
</dbReference>
<dbReference type="Pfam" id="PF21090">
    <property type="entry name" value="P-loop_SecA"/>
    <property type="match status" value="1"/>
</dbReference>
<feature type="binding site" evidence="15">
    <location>
        <position position="117"/>
    </location>
    <ligand>
        <name>ATP</name>
        <dbReference type="ChEBI" id="CHEBI:30616"/>
    </ligand>
</feature>
<dbReference type="Pfam" id="PF01043">
    <property type="entry name" value="SecA_PP_bind"/>
    <property type="match status" value="1"/>
</dbReference>
<dbReference type="PANTHER" id="PTHR30612:SF0">
    <property type="entry name" value="CHLOROPLAST PROTEIN-TRANSPORTING ATPASE"/>
    <property type="match status" value="1"/>
</dbReference>
<dbReference type="InterPro" id="IPR004027">
    <property type="entry name" value="SEC_C_motif"/>
</dbReference>
<evidence type="ECO:0000256" key="16">
    <source>
        <dbReference type="RuleBase" id="RU003874"/>
    </source>
</evidence>
<dbReference type="OrthoDB" id="9805579at2"/>
<evidence type="ECO:0000256" key="1">
    <source>
        <dbReference type="ARBA" id="ARBA00001947"/>
    </source>
</evidence>
<feature type="binding site" evidence="15">
    <location>
        <begin position="135"/>
        <end position="139"/>
    </location>
    <ligand>
        <name>ATP</name>
        <dbReference type="ChEBI" id="CHEBI:30616"/>
    </ligand>
</feature>
<feature type="region of interest" description="Disordered" evidence="17">
    <location>
        <begin position="1128"/>
        <end position="1154"/>
    </location>
</feature>
<comment type="cofactor">
    <cofactor evidence="1">
        <name>Zn(2+)</name>
        <dbReference type="ChEBI" id="CHEBI:29105"/>
    </cofactor>
</comment>
<keyword evidence="6 15" id="KW-0963">Cytoplasm</keyword>
<dbReference type="PROSITE" id="PS51194">
    <property type="entry name" value="HELICASE_CTER"/>
    <property type="match status" value="1"/>
</dbReference>
<comment type="subcellular location">
    <subcellularLocation>
        <location evidence="15">Cell membrane</location>
        <topology evidence="15">Peripheral membrane protein</topology>
        <orientation evidence="15">Cytoplasmic side</orientation>
    </subcellularLocation>
    <subcellularLocation>
        <location evidence="15">Cytoplasm</location>
    </subcellularLocation>
    <subcellularLocation>
        <location evidence="2">Membrane</location>
        <topology evidence="2">Peripheral membrane protein</topology>
    </subcellularLocation>
    <text evidence="15">Distribution is 50-50.</text>
</comment>
<evidence type="ECO:0000313" key="21">
    <source>
        <dbReference type="EMBL" id="TWT56997.1"/>
    </source>
</evidence>
<keyword evidence="5 15" id="KW-1003">Cell membrane</keyword>
<dbReference type="CDD" id="cd17928">
    <property type="entry name" value="DEXDc_SecA"/>
    <property type="match status" value="1"/>
</dbReference>
<evidence type="ECO:0000256" key="14">
    <source>
        <dbReference type="ARBA" id="ARBA00023136"/>
    </source>
</evidence>
<evidence type="ECO:0000259" key="19">
    <source>
        <dbReference type="PROSITE" id="PS51194"/>
    </source>
</evidence>
<dbReference type="SUPFAM" id="SSF81767">
    <property type="entry name" value="Pre-protein crosslinking domain of SecA"/>
    <property type="match status" value="1"/>
</dbReference>
<dbReference type="Gene3D" id="3.40.50.300">
    <property type="entry name" value="P-loop containing nucleotide triphosphate hydrolases"/>
    <property type="match status" value="2"/>
</dbReference>
<dbReference type="FunFam" id="3.40.50.300:FF:000113">
    <property type="entry name" value="Preprotein translocase subunit SecA"/>
    <property type="match status" value="1"/>
</dbReference>
<feature type="domain" description="SecA family profile" evidence="20">
    <location>
        <begin position="19"/>
        <end position="644"/>
    </location>
</feature>
<dbReference type="InterPro" id="IPR036266">
    <property type="entry name" value="SecA_Wing/Scaffold_sf"/>
</dbReference>
<evidence type="ECO:0000256" key="13">
    <source>
        <dbReference type="ARBA" id="ARBA00023010"/>
    </source>
</evidence>
<evidence type="ECO:0000256" key="3">
    <source>
        <dbReference type="ARBA" id="ARBA00007650"/>
    </source>
</evidence>
<dbReference type="InterPro" id="IPR014018">
    <property type="entry name" value="SecA_motor_DEAD"/>
</dbReference>
<comment type="catalytic activity">
    <reaction evidence="15">
        <text>ATP + H2O + cellular proteinSide 1 = ADP + phosphate + cellular proteinSide 2.</text>
        <dbReference type="EC" id="7.4.2.8"/>
    </reaction>
</comment>
<evidence type="ECO:0000256" key="9">
    <source>
        <dbReference type="ARBA" id="ARBA00022833"/>
    </source>
</evidence>
<evidence type="ECO:0000259" key="20">
    <source>
        <dbReference type="PROSITE" id="PS51196"/>
    </source>
</evidence>
<dbReference type="EMBL" id="SIHI01000001">
    <property type="protein sequence ID" value="TWT56997.1"/>
    <property type="molecule type" value="Genomic_DNA"/>
</dbReference>
<dbReference type="InterPro" id="IPR036670">
    <property type="entry name" value="SecA_X-link_sf"/>
</dbReference>
<dbReference type="EC" id="7.4.2.8" evidence="15"/>
<keyword evidence="12 15" id="KW-1278">Translocase</keyword>
<evidence type="ECO:0000256" key="5">
    <source>
        <dbReference type="ARBA" id="ARBA00022475"/>
    </source>
</evidence>
<dbReference type="InterPro" id="IPR011116">
    <property type="entry name" value="SecA_Wing/Scaffold"/>
</dbReference>
<comment type="caution">
    <text evidence="21">The sequence shown here is derived from an EMBL/GenBank/DDBJ whole genome shotgun (WGS) entry which is preliminary data.</text>
</comment>
<evidence type="ECO:0000256" key="4">
    <source>
        <dbReference type="ARBA" id="ARBA00022448"/>
    </source>
</evidence>
<dbReference type="InterPro" id="IPR011115">
    <property type="entry name" value="SecA_DEAD"/>
</dbReference>
<dbReference type="PROSITE" id="PS01312">
    <property type="entry name" value="SECA"/>
    <property type="match status" value="1"/>
</dbReference>
<gene>
    <name evidence="15" type="primary">secA</name>
    <name evidence="21" type="ORF">KOR42_03530</name>
</gene>
<dbReference type="InterPro" id="IPR020937">
    <property type="entry name" value="SecA_CS"/>
</dbReference>
<dbReference type="SMART" id="SM00957">
    <property type="entry name" value="SecA_DEAD"/>
    <property type="match status" value="1"/>
</dbReference>
<keyword evidence="8 15" id="KW-0547">Nucleotide-binding</keyword>
<dbReference type="GO" id="GO:0005524">
    <property type="term" value="F:ATP binding"/>
    <property type="evidence" value="ECO:0007669"/>
    <property type="project" value="UniProtKB-UniRule"/>
</dbReference>
<dbReference type="NCBIfam" id="NF009538">
    <property type="entry name" value="PRK12904.1"/>
    <property type="match status" value="1"/>
</dbReference>
<dbReference type="InterPro" id="IPR027417">
    <property type="entry name" value="P-loop_NTPase"/>
</dbReference>
<dbReference type="InterPro" id="IPR014001">
    <property type="entry name" value="Helicase_ATP-bd"/>
</dbReference>
<name>A0A5C5X1U3_9PLAN</name>
<evidence type="ECO:0000256" key="11">
    <source>
        <dbReference type="ARBA" id="ARBA00022927"/>
    </source>
</evidence>
<evidence type="ECO:0000256" key="7">
    <source>
        <dbReference type="ARBA" id="ARBA00022723"/>
    </source>
</evidence>
<evidence type="ECO:0000256" key="2">
    <source>
        <dbReference type="ARBA" id="ARBA00004170"/>
    </source>
</evidence>
<dbReference type="GO" id="GO:0005886">
    <property type="term" value="C:plasma membrane"/>
    <property type="evidence" value="ECO:0007669"/>
    <property type="project" value="UniProtKB-SubCell"/>
</dbReference>
<dbReference type="PRINTS" id="PR00906">
    <property type="entry name" value="SECA"/>
</dbReference>
<keyword evidence="22" id="KW-1185">Reference proteome</keyword>
<dbReference type="FunFam" id="3.90.1440.10:FF:000003">
    <property type="entry name" value="Preprotein translocase SecA subunit"/>
    <property type="match status" value="1"/>
</dbReference>
<comment type="function">
    <text evidence="15">Part of the Sec protein translocase complex. Interacts with the SecYEG preprotein conducting channel. Has a central role in coupling the hydrolysis of ATP to the transfer of proteins into and across the cell membrane, serving as an ATP-driven molecular motor driving the stepwise translocation of polypeptide chains across the membrane.</text>
</comment>
<reference evidence="21 22" key="1">
    <citation type="submission" date="2019-02" db="EMBL/GenBank/DDBJ databases">
        <title>Deep-cultivation of Planctomycetes and their phenomic and genomic characterization uncovers novel biology.</title>
        <authorList>
            <person name="Wiegand S."/>
            <person name="Jogler M."/>
            <person name="Boedeker C."/>
            <person name="Pinto D."/>
            <person name="Vollmers J."/>
            <person name="Rivas-Marin E."/>
            <person name="Kohn T."/>
            <person name="Peeters S.H."/>
            <person name="Heuer A."/>
            <person name="Rast P."/>
            <person name="Oberbeckmann S."/>
            <person name="Bunk B."/>
            <person name="Jeske O."/>
            <person name="Meyerdierks A."/>
            <person name="Storesund J.E."/>
            <person name="Kallscheuer N."/>
            <person name="Luecker S."/>
            <person name="Lage O.M."/>
            <person name="Pohl T."/>
            <person name="Merkel B.J."/>
            <person name="Hornburger P."/>
            <person name="Mueller R.-W."/>
            <person name="Bruemmer F."/>
            <person name="Labrenz M."/>
            <person name="Spormann A.M."/>
            <person name="Op Den Camp H."/>
            <person name="Overmann J."/>
            <person name="Amann R."/>
            <person name="Jetten M.S.M."/>
            <person name="Mascher T."/>
            <person name="Medema M.H."/>
            <person name="Devos D.P."/>
            <person name="Kaster A.-K."/>
            <person name="Ovreas L."/>
            <person name="Rohde M."/>
            <person name="Galperin M.Y."/>
            <person name="Jogler C."/>
        </authorList>
    </citation>
    <scope>NUCLEOTIDE SEQUENCE [LARGE SCALE GENOMIC DNA]</scope>
    <source>
        <strain evidence="21 22">KOR42</strain>
    </source>
</reference>
<dbReference type="GO" id="GO:0017038">
    <property type="term" value="P:protein import"/>
    <property type="evidence" value="ECO:0007669"/>
    <property type="project" value="InterPro"/>
</dbReference>
<evidence type="ECO:0000259" key="18">
    <source>
        <dbReference type="PROSITE" id="PS51192"/>
    </source>
</evidence>